<keyword evidence="1" id="KW-0472">Membrane</keyword>
<gene>
    <name evidence="2" type="ORF">S01H1_24257</name>
</gene>
<organism evidence="2">
    <name type="scientific">marine sediment metagenome</name>
    <dbReference type="NCBI Taxonomy" id="412755"/>
    <lineage>
        <taxon>unclassified sequences</taxon>
        <taxon>metagenomes</taxon>
        <taxon>ecological metagenomes</taxon>
    </lineage>
</organism>
<evidence type="ECO:0000256" key="1">
    <source>
        <dbReference type="SAM" id="Phobius"/>
    </source>
</evidence>
<keyword evidence="1" id="KW-0812">Transmembrane</keyword>
<sequence>MLEKVGDKIDVVCGWDEVVLPALAAGCTGMILASANVIAPYWLDIYKKMNEGKLEEAREIQRKIQKFTRHMVASG</sequence>
<dbReference type="AlphaFoldDB" id="X0TWG9"/>
<evidence type="ECO:0000313" key="2">
    <source>
        <dbReference type="EMBL" id="GAF92477.1"/>
    </source>
</evidence>
<feature type="transmembrane region" description="Helical" evidence="1">
    <location>
        <begin position="20"/>
        <end position="43"/>
    </location>
</feature>
<accession>X0TWG9</accession>
<reference evidence="2" key="1">
    <citation type="journal article" date="2014" name="Front. Microbiol.">
        <title>High frequency of phylogenetically diverse reductive dehalogenase-homologous genes in deep subseafloor sedimentary metagenomes.</title>
        <authorList>
            <person name="Kawai M."/>
            <person name="Futagami T."/>
            <person name="Toyoda A."/>
            <person name="Takaki Y."/>
            <person name="Nishi S."/>
            <person name="Hori S."/>
            <person name="Arai W."/>
            <person name="Tsubouchi T."/>
            <person name="Morono Y."/>
            <person name="Uchiyama I."/>
            <person name="Ito T."/>
            <person name="Fujiyama A."/>
            <person name="Inagaki F."/>
            <person name="Takami H."/>
        </authorList>
    </citation>
    <scope>NUCLEOTIDE SEQUENCE</scope>
    <source>
        <strain evidence="2">Expedition CK06-06</strain>
    </source>
</reference>
<dbReference type="Gene3D" id="3.20.20.70">
    <property type="entry name" value="Aldolase class I"/>
    <property type="match status" value="1"/>
</dbReference>
<dbReference type="InterPro" id="IPR013785">
    <property type="entry name" value="Aldolase_TIM"/>
</dbReference>
<dbReference type="InterPro" id="IPR002220">
    <property type="entry name" value="DapA-like"/>
</dbReference>
<name>X0TWG9_9ZZZZ</name>
<comment type="caution">
    <text evidence="2">The sequence shown here is derived from an EMBL/GenBank/DDBJ whole genome shotgun (WGS) entry which is preliminary data.</text>
</comment>
<dbReference type="EMBL" id="BARS01014345">
    <property type="protein sequence ID" value="GAF92477.1"/>
    <property type="molecule type" value="Genomic_DNA"/>
</dbReference>
<dbReference type="GO" id="GO:0016829">
    <property type="term" value="F:lyase activity"/>
    <property type="evidence" value="ECO:0007669"/>
    <property type="project" value="InterPro"/>
</dbReference>
<feature type="non-terminal residue" evidence="2">
    <location>
        <position position="75"/>
    </location>
</feature>
<dbReference type="SUPFAM" id="SSF51569">
    <property type="entry name" value="Aldolase"/>
    <property type="match status" value="1"/>
</dbReference>
<keyword evidence="1" id="KW-1133">Transmembrane helix</keyword>
<dbReference type="Pfam" id="PF00701">
    <property type="entry name" value="DHDPS"/>
    <property type="match status" value="1"/>
</dbReference>
<protein>
    <submittedName>
        <fullName evidence="2">Uncharacterized protein</fullName>
    </submittedName>
</protein>
<proteinExistence type="predicted"/>